<name>A0ABQ9P9A9_9PEZI</name>
<organism evidence="2 3">
    <name type="scientific">Colletotrichum limetticola</name>
    <dbReference type="NCBI Taxonomy" id="1209924"/>
    <lineage>
        <taxon>Eukaryota</taxon>
        <taxon>Fungi</taxon>
        <taxon>Dikarya</taxon>
        <taxon>Ascomycota</taxon>
        <taxon>Pezizomycotina</taxon>
        <taxon>Sordariomycetes</taxon>
        <taxon>Hypocreomycetidae</taxon>
        <taxon>Glomerellales</taxon>
        <taxon>Glomerellaceae</taxon>
        <taxon>Colletotrichum</taxon>
        <taxon>Colletotrichum acutatum species complex</taxon>
    </lineage>
</organism>
<dbReference type="EMBL" id="JARUPT010000836">
    <property type="protein sequence ID" value="KAK0368496.1"/>
    <property type="molecule type" value="Genomic_DNA"/>
</dbReference>
<proteinExistence type="predicted"/>
<feature type="compositionally biased region" description="Polar residues" evidence="1">
    <location>
        <begin position="87"/>
        <end position="104"/>
    </location>
</feature>
<sequence length="233" mass="26598">MQDWIRRSLTAATNKNDNNRAANHCVIGRPSFGSVSRSPLTGWYSSVQNFKAPPTSQPSTAAHQKRSHFSQWLQKHQDTIPQARAHVSQNKQQQLFLSTQSPRRQTAAKHAHPPAHHQKSINHEYAYYLAAKHSRTDSGTRAKVPPTHVSLLSAVTNMDCCSWVYAYCPIPTPKDLKKTQSMRAVHWWPRPTSSTPMKQAMGSFLQPSLPIDSRTWPRNKALRRTRTRFRLED</sequence>
<accession>A0ABQ9P9A9</accession>
<gene>
    <name evidence="2" type="ORF">CLIM01_14146</name>
</gene>
<feature type="compositionally biased region" description="Basic residues" evidence="1">
    <location>
        <begin position="106"/>
        <end position="118"/>
    </location>
</feature>
<comment type="caution">
    <text evidence="2">The sequence shown here is derived from an EMBL/GenBank/DDBJ whole genome shotgun (WGS) entry which is preliminary data.</text>
</comment>
<feature type="region of interest" description="Disordered" evidence="1">
    <location>
        <begin position="74"/>
        <end position="118"/>
    </location>
</feature>
<dbReference type="Proteomes" id="UP001169217">
    <property type="component" value="Unassembled WGS sequence"/>
</dbReference>
<evidence type="ECO:0000313" key="2">
    <source>
        <dbReference type="EMBL" id="KAK0368496.1"/>
    </source>
</evidence>
<keyword evidence="3" id="KW-1185">Reference proteome</keyword>
<evidence type="ECO:0000313" key="3">
    <source>
        <dbReference type="Proteomes" id="UP001169217"/>
    </source>
</evidence>
<reference evidence="2" key="1">
    <citation type="submission" date="2023-04" db="EMBL/GenBank/DDBJ databases">
        <title>Colletotrichum limetticola genome sequence.</title>
        <authorList>
            <person name="Baroncelli R."/>
        </authorList>
    </citation>
    <scope>NUCLEOTIDE SEQUENCE</scope>
    <source>
        <strain evidence="2">KLA-Anderson</strain>
    </source>
</reference>
<protein>
    <submittedName>
        <fullName evidence="2">Uncharacterized protein</fullName>
    </submittedName>
</protein>
<evidence type="ECO:0000256" key="1">
    <source>
        <dbReference type="SAM" id="MobiDB-lite"/>
    </source>
</evidence>